<dbReference type="Gene3D" id="2.170.270.10">
    <property type="entry name" value="SET domain"/>
    <property type="match status" value="1"/>
</dbReference>
<feature type="non-terminal residue" evidence="1">
    <location>
        <position position="1"/>
    </location>
</feature>
<dbReference type="EMBL" id="HACG01051561">
    <property type="protein sequence ID" value="CEK98432.1"/>
    <property type="molecule type" value="Transcribed_RNA"/>
</dbReference>
<reference evidence="1" key="1">
    <citation type="submission" date="2014-12" db="EMBL/GenBank/DDBJ databases">
        <title>Insight into the proteome of Arion vulgaris.</title>
        <authorList>
            <person name="Aradska J."/>
            <person name="Bulat T."/>
            <person name="Smidak R."/>
            <person name="Sarate P."/>
            <person name="Gangsoo J."/>
            <person name="Sialana F."/>
            <person name="Bilban M."/>
            <person name="Lubec G."/>
        </authorList>
    </citation>
    <scope>NUCLEOTIDE SEQUENCE</scope>
    <source>
        <tissue evidence="1">Skin</tissue>
    </source>
</reference>
<proteinExistence type="predicted"/>
<dbReference type="AlphaFoldDB" id="A0A0B7BZU4"/>
<accession>A0A0B7BZU4</accession>
<name>A0A0B7BZU4_9EUPU</name>
<evidence type="ECO:0000313" key="1">
    <source>
        <dbReference type="EMBL" id="CEK98432.1"/>
    </source>
</evidence>
<feature type="non-terminal residue" evidence="1">
    <location>
        <position position="97"/>
    </location>
</feature>
<protein>
    <submittedName>
        <fullName evidence="1">Uncharacterized protein</fullName>
    </submittedName>
</protein>
<sequence>GDCCPVQEPLIYVDHAEESETICNGTLPVLPEGLAIRKSTIPKAGLGVFAVHDFPINSVFGPTVIKIERDVDTIHESDDCMQDGGAPYFVDGKDSAQ</sequence>
<organism evidence="1">
    <name type="scientific">Arion vulgaris</name>
    <dbReference type="NCBI Taxonomy" id="1028688"/>
    <lineage>
        <taxon>Eukaryota</taxon>
        <taxon>Metazoa</taxon>
        <taxon>Spiralia</taxon>
        <taxon>Lophotrochozoa</taxon>
        <taxon>Mollusca</taxon>
        <taxon>Gastropoda</taxon>
        <taxon>Heterobranchia</taxon>
        <taxon>Euthyneura</taxon>
        <taxon>Panpulmonata</taxon>
        <taxon>Eupulmonata</taxon>
        <taxon>Stylommatophora</taxon>
        <taxon>Helicina</taxon>
        <taxon>Arionoidea</taxon>
        <taxon>Arionidae</taxon>
        <taxon>Arion</taxon>
    </lineage>
</organism>
<dbReference type="InterPro" id="IPR046341">
    <property type="entry name" value="SET_dom_sf"/>
</dbReference>
<gene>
    <name evidence="1" type="primary">ORF218694</name>
</gene>